<name>Q8TBT3_HUMAN</name>
<reference evidence="2" key="1">
    <citation type="journal article" date="2004" name="Genome Res.">
        <title>The status, quality, and expansion of the NIH full-length cDNA project: the Mammalian Gene Collection (MGC).</title>
        <authorList>
            <consortium name="The MGC Project Team"/>
            <person name="Gerhard D.S."/>
            <person name="Wagner L."/>
            <person name="Feingold E.A."/>
            <person name="Shenmen C.M."/>
            <person name="Grouse L.H."/>
            <person name="Schuler G."/>
            <person name="Klein S.L."/>
            <person name="Old S."/>
            <person name="Rasooly R."/>
            <person name="Good P."/>
            <person name="Guyer M."/>
            <person name="Peck A.M."/>
            <person name="Derge J.G."/>
            <person name="Lipman D."/>
            <person name="Collins F.S."/>
            <person name="Jang W."/>
            <person name="Sherry S."/>
            <person name="Feolo M."/>
            <person name="Misquitta L."/>
            <person name="Lee E."/>
            <person name="Rotmistrovsky K."/>
            <person name="Greenhut S.F."/>
            <person name="Schaefer C.F."/>
            <person name="Buetow K."/>
            <person name="Bonner T.I."/>
            <person name="Haussler D."/>
            <person name="Kent J."/>
            <person name="Kiekhaus M."/>
            <person name="Furey T."/>
            <person name="Brent M."/>
            <person name="Prange C."/>
            <person name="Schreiber K."/>
            <person name="Shapiro N."/>
            <person name="Bhat N.K."/>
            <person name="Hopkins R.F."/>
            <person name="Hsie F."/>
            <person name="Driscoll T."/>
            <person name="Soares M.B."/>
            <person name="Casavant T.L."/>
            <person name="Scheetz T.E."/>
            <person name="Brown-stein M.J."/>
            <person name="Usdin T.B."/>
            <person name="Toshiyuki S."/>
            <person name="Carninci P."/>
            <person name="Piao Y."/>
            <person name="Dudekula D.B."/>
            <person name="Ko M.S."/>
            <person name="Kawakami K."/>
            <person name="Suzuki Y."/>
            <person name="Sugano S."/>
            <person name="Gruber C.E."/>
            <person name="Smith M.R."/>
            <person name="Simmons B."/>
            <person name="Moore T."/>
            <person name="Waterman R."/>
            <person name="Johnson S.L."/>
            <person name="Ruan Y."/>
            <person name="Wei C.L."/>
            <person name="Mathavan S."/>
            <person name="Gunaratne P.H."/>
            <person name="Wu J."/>
            <person name="Garcia A.M."/>
            <person name="Hulyk S.W."/>
            <person name="Fuh E."/>
            <person name="Yuan Y."/>
            <person name="Sneed A."/>
            <person name="Kowis C."/>
            <person name="Hodgson A."/>
            <person name="Muzny D.M."/>
            <person name="McPherson J."/>
            <person name="Gibbs R.A."/>
            <person name="Fahey J."/>
            <person name="Helton E."/>
            <person name="Ketteman M."/>
            <person name="Madan A."/>
            <person name="Rodrigues S."/>
            <person name="Sanchez A."/>
            <person name="Whiting M."/>
            <person name="Madari A."/>
            <person name="Young A.C."/>
            <person name="Wetherby K.D."/>
            <person name="Granite S.J."/>
            <person name="Kwong P.N."/>
            <person name="Brinkley C.P."/>
            <person name="Pearson R.L."/>
            <person name="Bouffard G.G."/>
            <person name="Blakesly R.W."/>
            <person name="Green E.D."/>
            <person name="Dickson M.C."/>
            <person name="Rodriguez A.C."/>
            <person name="Grimwood J."/>
            <person name="Schmutz J."/>
            <person name="Myers R.M."/>
            <person name="Butterfield Y.S."/>
            <person name="Griffith M."/>
            <person name="Griffith O.L."/>
            <person name="Krzywinski M.I."/>
            <person name="Liao N."/>
            <person name="Morin R."/>
            <person name="Morrin R."/>
            <person name="Palmquist D."/>
            <person name="Petrescu A.S."/>
            <person name="Skalska U."/>
            <person name="Smailus D.E."/>
            <person name="Stott J.M."/>
            <person name="Schnerch A."/>
            <person name="Schein J.E."/>
            <person name="Jones S.J."/>
            <person name="Holt R.A."/>
            <person name="Baross A."/>
            <person name="Marra M.A."/>
            <person name="Clifton S."/>
            <person name="Makowski K.A."/>
            <person name="Bosak S."/>
            <person name="Malek J."/>
        </authorList>
    </citation>
    <scope>NUCLEOTIDE SEQUENCE [LARGE SCALE MRNA]</scope>
    <source>
        <tissue evidence="2">Adrenal cortex</tissue>
    </source>
</reference>
<dbReference type="EMBL" id="BC024922">
    <property type="protein sequence ID" value="AAH24922.1"/>
    <property type="molecule type" value="mRNA"/>
</dbReference>
<evidence type="ECO:0000256" key="1">
    <source>
        <dbReference type="SAM" id="MobiDB-lite"/>
    </source>
</evidence>
<feature type="region of interest" description="Disordered" evidence="1">
    <location>
        <begin position="58"/>
        <end position="89"/>
    </location>
</feature>
<evidence type="ECO:0000313" key="2">
    <source>
        <dbReference type="EMBL" id="AAH24922.1"/>
    </source>
</evidence>
<sequence>CSEAERLSPGHRKIPRAARRAVACKGTDPRAHCLPPSWVEQGPAFISKARGLRHLDAASGDTGKERQRLVRAGASVTTRGTDVPQEHMQ</sequence>
<protein>
    <submittedName>
        <fullName evidence="2">Uncharacterized protein</fullName>
    </submittedName>
</protein>
<feature type="non-terminal residue" evidence="2">
    <location>
        <position position="1"/>
    </location>
</feature>
<accession>Q8TBT3</accession>
<organism evidence="2">
    <name type="scientific">Homo sapiens</name>
    <name type="common">Human</name>
    <dbReference type="NCBI Taxonomy" id="9606"/>
    <lineage>
        <taxon>Eukaryota</taxon>
        <taxon>Metazoa</taxon>
        <taxon>Chordata</taxon>
        <taxon>Craniata</taxon>
        <taxon>Vertebrata</taxon>
        <taxon>Euteleostomi</taxon>
        <taxon>Mammalia</taxon>
        <taxon>Eutheria</taxon>
        <taxon>Euarchontoglires</taxon>
        <taxon>Primates</taxon>
        <taxon>Haplorrhini</taxon>
        <taxon>Catarrhini</taxon>
        <taxon>Hominidae</taxon>
        <taxon>Homo</taxon>
    </lineage>
</organism>
<proteinExistence type="evidence at transcript level"/>
<dbReference type="AlphaFoldDB" id="Q8TBT3"/>